<evidence type="ECO:0000313" key="3">
    <source>
        <dbReference type="Proteomes" id="UP001354971"/>
    </source>
</evidence>
<comment type="caution">
    <text evidence="2">The sequence shown here is derived from an EMBL/GenBank/DDBJ whole genome shotgun (WGS) entry which is preliminary data.</text>
</comment>
<feature type="transmembrane region" description="Helical" evidence="1">
    <location>
        <begin position="64"/>
        <end position="82"/>
    </location>
</feature>
<keyword evidence="1" id="KW-1133">Transmembrane helix</keyword>
<dbReference type="RefSeq" id="WP_330199327.1">
    <property type="nucleotide sequence ID" value="NZ_JAZDRP010000005.1"/>
</dbReference>
<gene>
    <name evidence="2" type="ORF">V0U79_09820</name>
</gene>
<accession>A0ABU7LS09</accession>
<dbReference type="Pfam" id="PF11188">
    <property type="entry name" value="DUF2975"/>
    <property type="match status" value="1"/>
</dbReference>
<reference evidence="2 3" key="1">
    <citation type="submission" date="2024-01" db="EMBL/GenBank/DDBJ databases">
        <title>Hyphobacterium bacterium isolated from marine sediment.</title>
        <authorList>
            <person name="Zhao S."/>
        </authorList>
    </citation>
    <scope>NUCLEOTIDE SEQUENCE [LARGE SCALE GENOMIC DNA]</scope>
    <source>
        <strain evidence="3">HN65</strain>
    </source>
</reference>
<dbReference type="EMBL" id="JAZDRP010000005">
    <property type="protein sequence ID" value="MEE2526665.1"/>
    <property type="molecule type" value="Genomic_DNA"/>
</dbReference>
<proteinExistence type="predicted"/>
<dbReference type="InterPro" id="IPR021354">
    <property type="entry name" value="DUF2975"/>
</dbReference>
<keyword evidence="1" id="KW-0472">Membrane</keyword>
<keyword evidence="3" id="KW-1185">Reference proteome</keyword>
<feature type="transmembrane region" description="Helical" evidence="1">
    <location>
        <begin position="150"/>
        <end position="167"/>
    </location>
</feature>
<name>A0ABU7LS09_9PROT</name>
<keyword evidence="1" id="KW-0812">Transmembrane</keyword>
<feature type="transmembrane region" description="Helical" evidence="1">
    <location>
        <begin position="118"/>
        <end position="138"/>
    </location>
</feature>
<dbReference type="Proteomes" id="UP001354971">
    <property type="component" value="Unassembled WGS sequence"/>
</dbReference>
<sequence>MEASKPGPMIGGLKWLLDIVWYLLWAVLFISAVGFLGATLVFGLQLFGWIPESAANSLRSVVDLVILLPLVVAEILALLVIVHRLRLIVRTLIAGDPFVPENAGHLRVIAAAIAVYQVVRYAAQGLVAISLAVFGYRIGGVELSQFDLNLGSWFAVAALLVLSEVLREGARMRQEQKLTI</sequence>
<protein>
    <submittedName>
        <fullName evidence="2">DUF2975 domain-containing protein</fullName>
    </submittedName>
</protein>
<organism evidence="2 3">
    <name type="scientific">Hyphobacterium lacteum</name>
    <dbReference type="NCBI Taxonomy" id="3116575"/>
    <lineage>
        <taxon>Bacteria</taxon>
        <taxon>Pseudomonadati</taxon>
        <taxon>Pseudomonadota</taxon>
        <taxon>Alphaproteobacteria</taxon>
        <taxon>Maricaulales</taxon>
        <taxon>Maricaulaceae</taxon>
        <taxon>Hyphobacterium</taxon>
    </lineage>
</organism>
<evidence type="ECO:0000313" key="2">
    <source>
        <dbReference type="EMBL" id="MEE2526665.1"/>
    </source>
</evidence>
<evidence type="ECO:0000256" key="1">
    <source>
        <dbReference type="SAM" id="Phobius"/>
    </source>
</evidence>
<feature type="transmembrane region" description="Helical" evidence="1">
    <location>
        <begin position="20"/>
        <end position="44"/>
    </location>
</feature>